<feature type="compositionally biased region" description="Acidic residues" evidence="4">
    <location>
        <begin position="415"/>
        <end position="427"/>
    </location>
</feature>
<gene>
    <name evidence="6" type="ORF">CUNI_LOCUS9215</name>
</gene>
<dbReference type="PANTHER" id="PTHR11085:SF7">
    <property type="entry name" value="NAD-DEPENDENT PROTEIN DEACETYLASE"/>
    <property type="match status" value="1"/>
</dbReference>
<protein>
    <recommendedName>
        <fullName evidence="5">Deacetylase sirtuin-type domain-containing protein</fullName>
    </recommendedName>
</protein>
<evidence type="ECO:0000256" key="4">
    <source>
        <dbReference type="SAM" id="MobiDB-lite"/>
    </source>
</evidence>
<keyword evidence="7" id="KW-1185">Reference proteome</keyword>
<feature type="region of interest" description="Disordered" evidence="4">
    <location>
        <begin position="14"/>
        <end position="52"/>
    </location>
</feature>
<accession>A0A8S3Z2E1</accession>
<feature type="region of interest" description="Disordered" evidence="4">
    <location>
        <begin position="372"/>
        <end position="393"/>
    </location>
</feature>
<name>A0A8S3Z2E1_9EUPU</name>
<dbReference type="SUPFAM" id="SSF52467">
    <property type="entry name" value="DHS-like NAD/FAD-binding domain"/>
    <property type="match status" value="1"/>
</dbReference>
<dbReference type="InterPro" id="IPR026591">
    <property type="entry name" value="Sirtuin_cat_small_dom_sf"/>
</dbReference>
<dbReference type="Proteomes" id="UP000678393">
    <property type="component" value="Unassembled WGS sequence"/>
</dbReference>
<feature type="binding site" evidence="3">
    <location>
        <position position="256"/>
    </location>
    <ligand>
        <name>Zn(2+)</name>
        <dbReference type="ChEBI" id="CHEBI:29105"/>
    </ligand>
</feature>
<feature type="compositionally biased region" description="Polar residues" evidence="4">
    <location>
        <begin position="459"/>
        <end position="472"/>
    </location>
</feature>
<keyword evidence="3" id="KW-0862">Zinc</keyword>
<reference evidence="6" key="1">
    <citation type="submission" date="2021-04" db="EMBL/GenBank/DDBJ databases">
        <authorList>
            <consortium name="Molecular Ecology Group"/>
        </authorList>
    </citation>
    <scope>NUCLEOTIDE SEQUENCE</scope>
</reference>
<dbReference type="Pfam" id="PF02146">
    <property type="entry name" value="SIR2"/>
    <property type="match status" value="1"/>
</dbReference>
<dbReference type="GO" id="GO:0070403">
    <property type="term" value="F:NAD+ binding"/>
    <property type="evidence" value="ECO:0007669"/>
    <property type="project" value="InterPro"/>
</dbReference>
<dbReference type="PANTHER" id="PTHR11085">
    <property type="entry name" value="NAD-DEPENDENT PROTEIN DEACYLASE SIRTUIN-5, MITOCHONDRIAL-RELATED"/>
    <property type="match status" value="1"/>
</dbReference>
<feature type="active site" description="Proton acceptor" evidence="3">
    <location>
        <position position="219"/>
    </location>
</feature>
<feature type="compositionally biased region" description="Acidic residues" evidence="4">
    <location>
        <begin position="636"/>
        <end position="657"/>
    </location>
</feature>
<evidence type="ECO:0000256" key="2">
    <source>
        <dbReference type="ARBA" id="ARBA00023027"/>
    </source>
</evidence>
<keyword evidence="3" id="KW-0479">Metal-binding</keyword>
<dbReference type="GO" id="GO:0017136">
    <property type="term" value="F:histone deacetylase activity, NAD-dependent"/>
    <property type="evidence" value="ECO:0007669"/>
    <property type="project" value="TreeGrafter"/>
</dbReference>
<dbReference type="GO" id="GO:0046872">
    <property type="term" value="F:metal ion binding"/>
    <property type="evidence" value="ECO:0007669"/>
    <property type="project" value="UniProtKB-KW"/>
</dbReference>
<dbReference type="AlphaFoldDB" id="A0A8S3Z2E1"/>
<proteinExistence type="predicted"/>
<feature type="region of interest" description="Disordered" evidence="4">
    <location>
        <begin position="558"/>
        <end position="657"/>
    </location>
</feature>
<comment type="caution">
    <text evidence="6">The sequence shown here is derived from an EMBL/GenBank/DDBJ whole genome shotgun (WGS) entry which is preliminary data.</text>
</comment>
<evidence type="ECO:0000313" key="7">
    <source>
        <dbReference type="Proteomes" id="UP000678393"/>
    </source>
</evidence>
<feature type="region of interest" description="Disordered" evidence="4">
    <location>
        <begin position="411"/>
        <end position="513"/>
    </location>
</feature>
<keyword evidence="1" id="KW-0808">Transferase</keyword>
<dbReference type="PROSITE" id="PS50305">
    <property type="entry name" value="SIRTUIN"/>
    <property type="match status" value="1"/>
</dbReference>
<organism evidence="6 7">
    <name type="scientific">Candidula unifasciata</name>
    <dbReference type="NCBI Taxonomy" id="100452"/>
    <lineage>
        <taxon>Eukaryota</taxon>
        <taxon>Metazoa</taxon>
        <taxon>Spiralia</taxon>
        <taxon>Lophotrochozoa</taxon>
        <taxon>Mollusca</taxon>
        <taxon>Gastropoda</taxon>
        <taxon>Heterobranchia</taxon>
        <taxon>Euthyneura</taxon>
        <taxon>Panpulmonata</taxon>
        <taxon>Eupulmonata</taxon>
        <taxon>Stylommatophora</taxon>
        <taxon>Helicina</taxon>
        <taxon>Helicoidea</taxon>
        <taxon>Geomitridae</taxon>
        <taxon>Candidula</taxon>
    </lineage>
</organism>
<dbReference type="InterPro" id="IPR050134">
    <property type="entry name" value="NAD-dep_sirtuin_deacylases"/>
</dbReference>
<evidence type="ECO:0000256" key="1">
    <source>
        <dbReference type="ARBA" id="ARBA00022679"/>
    </source>
</evidence>
<feature type="binding site" evidence="3">
    <location>
        <position position="227"/>
    </location>
    <ligand>
        <name>Zn(2+)</name>
        <dbReference type="ChEBI" id="CHEBI:29105"/>
    </ligand>
</feature>
<feature type="compositionally biased region" description="Polar residues" evidence="4">
    <location>
        <begin position="379"/>
        <end position="392"/>
    </location>
</feature>
<feature type="binding site" evidence="3">
    <location>
        <position position="230"/>
    </location>
    <ligand>
        <name>Zn(2+)</name>
        <dbReference type="ChEBI" id="CHEBI:29105"/>
    </ligand>
</feature>
<dbReference type="Gene3D" id="3.30.1600.10">
    <property type="entry name" value="SIR2/SIRT2 'Small Domain"/>
    <property type="match status" value="1"/>
</dbReference>
<keyword evidence="2" id="KW-0520">NAD</keyword>
<feature type="compositionally biased region" description="Polar residues" evidence="4">
    <location>
        <begin position="40"/>
        <end position="52"/>
    </location>
</feature>
<dbReference type="CDD" id="cd01408">
    <property type="entry name" value="SIRT1"/>
    <property type="match status" value="1"/>
</dbReference>
<dbReference type="InterPro" id="IPR026590">
    <property type="entry name" value="Ssirtuin_cat_dom"/>
</dbReference>
<dbReference type="Gene3D" id="3.40.50.1220">
    <property type="entry name" value="TPP-binding domain"/>
    <property type="match status" value="1"/>
</dbReference>
<evidence type="ECO:0000313" key="6">
    <source>
        <dbReference type="EMBL" id="CAG5123657.1"/>
    </source>
</evidence>
<dbReference type="InterPro" id="IPR029035">
    <property type="entry name" value="DHS-like_NAD/FAD-binding_dom"/>
</dbReference>
<dbReference type="InterPro" id="IPR003000">
    <property type="entry name" value="Sirtuin"/>
</dbReference>
<dbReference type="EMBL" id="CAJHNH020001580">
    <property type="protein sequence ID" value="CAG5123657.1"/>
    <property type="molecule type" value="Genomic_DNA"/>
</dbReference>
<feature type="domain" description="Deacetylase sirtuin-type" evidence="5">
    <location>
        <begin position="88"/>
        <end position="355"/>
    </location>
</feature>
<feature type="binding site" evidence="3">
    <location>
        <position position="251"/>
    </location>
    <ligand>
        <name>Zn(2+)</name>
        <dbReference type="ChEBI" id="CHEBI:29105"/>
    </ligand>
</feature>
<evidence type="ECO:0000256" key="3">
    <source>
        <dbReference type="PROSITE-ProRule" id="PRU00236"/>
    </source>
</evidence>
<sequence>MKRVMAFAASANVKGHSKSGGYNTSPSLSPSPPLRLSRRYGSTNRRTGYQSDSECGMVTGMHDLSLLQKDKSATRQFENRRTFCSNGSNVILRKLSDVATMLKNGQAKNVVIVAGAGISTPSGIPDFRTPGSGLYDNLQQYNIPYPEAIFDIDFFHHNPRPFFALAKELYPSGKYRPNYVHYFARLLSDRGILLRLYTQNIDGLERLAGVPPEKLVEAHGTFSSASCIVCQEKYRGSDIKESIFEDKLPTCKKRGCYGIVKPDIVFFGEELPKRFYYYLKDMLQTDMVLVMGTSLEVQPFAGIIDTVRWTVPRVLFNREAVGPFRHGKRAKDFVSQGDILECLQSFAHMAGFKEDMEDLITRSEGTFRLAAPPTPAAVQAQSKPANKSTTAPKTDPALAAMWRQNARANIFSDSESSDSSDLIDTETDSSSSSEKRPVNKQVLSVQNGRAGGDVKPQNFKPNASTNIINSGGDNLRSLGGKLPKGAGDSKDGSSGQTRHFSSLLSRRKGNSKAQTPILFRRQENSYFQSQNGVAHTQDDCWIRSTVRRKPQIDISLKPQAKPQVNAASHATKPGCSSGKKAASDKTRSSRVGGIRAVIDRMRSVKPPQADHVPKTGLKPAYAAQALAFNVSNSSSSDDDDDDYRDDIDDNSTSDDSQ</sequence>
<dbReference type="OrthoDB" id="420264at2759"/>
<evidence type="ECO:0000259" key="5">
    <source>
        <dbReference type="PROSITE" id="PS50305"/>
    </source>
</evidence>
<dbReference type="GO" id="GO:0005634">
    <property type="term" value="C:nucleus"/>
    <property type="evidence" value="ECO:0007669"/>
    <property type="project" value="TreeGrafter"/>
</dbReference>